<dbReference type="OrthoDB" id="8592387at2"/>
<evidence type="ECO:0000256" key="1">
    <source>
        <dbReference type="SAM" id="SignalP"/>
    </source>
</evidence>
<organism evidence="2 3">
    <name type="scientific">Rubrivivax gelatinosus</name>
    <name type="common">Rhodocyclus gelatinosus</name>
    <name type="synonym">Rhodopseudomonas gelatinosa</name>
    <dbReference type="NCBI Taxonomy" id="28068"/>
    <lineage>
        <taxon>Bacteria</taxon>
        <taxon>Pseudomonadati</taxon>
        <taxon>Pseudomonadota</taxon>
        <taxon>Betaproteobacteria</taxon>
        <taxon>Burkholderiales</taxon>
        <taxon>Sphaerotilaceae</taxon>
        <taxon>Rubrivivax</taxon>
    </lineage>
</organism>
<name>A0A4R2MEP0_RUBGE</name>
<reference evidence="2 3" key="1">
    <citation type="submission" date="2019-03" db="EMBL/GenBank/DDBJ databases">
        <title>Genomic Encyclopedia of Type Strains, Phase IV (KMG-IV): sequencing the most valuable type-strain genomes for metagenomic binning, comparative biology and taxonomic classification.</title>
        <authorList>
            <person name="Goeker M."/>
        </authorList>
    </citation>
    <scope>NUCLEOTIDE SEQUENCE [LARGE SCALE GENOMIC DNA]</scope>
    <source>
        <strain evidence="2 3">DSM 1709</strain>
    </source>
</reference>
<comment type="caution">
    <text evidence="2">The sequence shown here is derived from an EMBL/GenBank/DDBJ whole genome shotgun (WGS) entry which is preliminary data.</text>
</comment>
<feature type="signal peptide" evidence="1">
    <location>
        <begin position="1"/>
        <end position="22"/>
    </location>
</feature>
<feature type="chain" id="PRO_5020830834" evidence="1">
    <location>
        <begin position="23"/>
        <end position="123"/>
    </location>
</feature>
<dbReference type="EMBL" id="SLXD01000005">
    <property type="protein sequence ID" value="TCP02984.1"/>
    <property type="molecule type" value="Genomic_DNA"/>
</dbReference>
<dbReference type="Proteomes" id="UP000295106">
    <property type="component" value="Unassembled WGS sequence"/>
</dbReference>
<keyword evidence="1" id="KW-0732">Signal</keyword>
<proteinExistence type="predicted"/>
<gene>
    <name evidence="2" type="ORF">EV684_105150</name>
</gene>
<evidence type="ECO:0000313" key="3">
    <source>
        <dbReference type="Proteomes" id="UP000295106"/>
    </source>
</evidence>
<evidence type="ECO:0000313" key="2">
    <source>
        <dbReference type="EMBL" id="TCP02984.1"/>
    </source>
</evidence>
<protein>
    <submittedName>
        <fullName evidence="2">Uncharacterized protein</fullName>
    </submittedName>
</protein>
<dbReference type="AlphaFoldDB" id="A0A4R2MEP0"/>
<sequence length="123" mass="12407">MKKTALTLAATFVWALAVPAQAHGDATPMYGGVVQVVSDLQFELVAQPGGAALYVVDHGQPADASAMGGRLVVLNGTRKTEAALKPAGGNRLDAAGIVVGKGAKAIATVNRPGAAPLTVRFSM</sequence>
<dbReference type="RefSeq" id="WP_132646608.1">
    <property type="nucleotide sequence ID" value="NZ_CP181386.1"/>
</dbReference>
<accession>A0A4R2MEP0</accession>
<dbReference type="GeneID" id="99684583"/>